<dbReference type="InterPro" id="IPR003894">
    <property type="entry name" value="TAFH_NHR1"/>
</dbReference>
<evidence type="ECO:0000256" key="4">
    <source>
        <dbReference type="ARBA" id="ARBA00023163"/>
    </source>
</evidence>
<keyword evidence="3" id="KW-0805">Transcription regulation</keyword>
<dbReference type="PROSITE" id="PS51119">
    <property type="entry name" value="TAFH"/>
    <property type="match status" value="1"/>
</dbReference>
<dbReference type="InterPro" id="IPR037249">
    <property type="entry name" value="TAFH/NHR1_dom_sf"/>
</dbReference>
<keyword evidence="9" id="KW-1185">Reference proteome</keyword>
<dbReference type="Pfam" id="PF07531">
    <property type="entry name" value="TAFH"/>
    <property type="match status" value="1"/>
</dbReference>
<feature type="region of interest" description="Disordered" evidence="6">
    <location>
        <begin position="454"/>
        <end position="481"/>
    </location>
</feature>
<dbReference type="AlphaFoldDB" id="A0ABD2J176"/>
<comment type="similarity">
    <text evidence="2">Belongs to the TAF4 family.</text>
</comment>
<dbReference type="PANTHER" id="PTHR15138">
    <property type="entry name" value="TRANSCRIPTION INITIATION FACTOR TFIID SUBUNIT 4"/>
    <property type="match status" value="1"/>
</dbReference>
<dbReference type="CDD" id="cd08045">
    <property type="entry name" value="HFD_TAF4"/>
    <property type="match status" value="1"/>
</dbReference>
<evidence type="ECO:0000256" key="6">
    <source>
        <dbReference type="SAM" id="MobiDB-lite"/>
    </source>
</evidence>
<dbReference type="SMART" id="SM00549">
    <property type="entry name" value="TAFH"/>
    <property type="match status" value="1"/>
</dbReference>
<feature type="compositionally biased region" description="Basic and acidic residues" evidence="6">
    <location>
        <begin position="454"/>
        <end position="467"/>
    </location>
</feature>
<feature type="region of interest" description="Disordered" evidence="6">
    <location>
        <begin position="88"/>
        <end position="114"/>
    </location>
</feature>
<feature type="compositionally biased region" description="Polar residues" evidence="6">
    <location>
        <begin position="224"/>
        <end position="233"/>
    </location>
</feature>
<accession>A0ABD2J176</accession>
<dbReference type="Proteomes" id="UP001620645">
    <property type="component" value="Unassembled WGS sequence"/>
</dbReference>
<dbReference type="SUPFAM" id="SSF158553">
    <property type="entry name" value="TAFH domain-like"/>
    <property type="match status" value="1"/>
</dbReference>
<comment type="subcellular location">
    <subcellularLocation>
        <location evidence="1">Nucleus</location>
    </subcellularLocation>
</comment>
<reference evidence="8 9" key="1">
    <citation type="submission" date="2024-10" db="EMBL/GenBank/DDBJ databases">
        <authorList>
            <person name="Kim D."/>
        </authorList>
    </citation>
    <scope>NUCLEOTIDE SEQUENCE [LARGE SCALE GENOMIC DNA]</scope>
    <source>
        <strain evidence="8">Taebaek</strain>
    </source>
</reference>
<dbReference type="InterPro" id="IPR045144">
    <property type="entry name" value="TAF4"/>
</dbReference>
<feature type="domain" description="TAFH" evidence="7">
    <location>
        <begin position="120"/>
        <end position="215"/>
    </location>
</feature>
<organism evidence="8 9">
    <name type="scientific">Heterodera schachtii</name>
    <name type="common">Sugarbeet cyst nematode worm</name>
    <name type="synonym">Tylenchus schachtii</name>
    <dbReference type="NCBI Taxonomy" id="97005"/>
    <lineage>
        <taxon>Eukaryota</taxon>
        <taxon>Metazoa</taxon>
        <taxon>Ecdysozoa</taxon>
        <taxon>Nematoda</taxon>
        <taxon>Chromadorea</taxon>
        <taxon>Rhabditida</taxon>
        <taxon>Tylenchina</taxon>
        <taxon>Tylenchomorpha</taxon>
        <taxon>Tylenchoidea</taxon>
        <taxon>Heteroderidae</taxon>
        <taxon>Heteroderinae</taxon>
        <taxon>Heterodera</taxon>
    </lineage>
</organism>
<feature type="region of interest" description="Disordered" evidence="6">
    <location>
        <begin position="213"/>
        <end position="235"/>
    </location>
</feature>
<comment type="caution">
    <text evidence="8">The sequence shown here is derived from an EMBL/GenBank/DDBJ whole genome shotgun (WGS) entry which is preliminary data.</text>
</comment>
<evidence type="ECO:0000256" key="1">
    <source>
        <dbReference type="ARBA" id="ARBA00004123"/>
    </source>
</evidence>
<feature type="compositionally biased region" description="Low complexity" evidence="6">
    <location>
        <begin position="88"/>
        <end position="97"/>
    </location>
</feature>
<protein>
    <recommendedName>
        <fullName evidence="7">TAFH domain-containing protein</fullName>
    </recommendedName>
</protein>
<keyword evidence="4" id="KW-0804">Transcription</keyword>
<evidence type="ECO:0000313" key="8">
    <source>
        <dbReference type="EMBL" id="KAL3085122.1"/>
    </source>
</evidence>
<gene>
    <name evidence="8" type="ORF">niasHS_010191</name>
</gene>
<keyword evidence="5" id="KW-0539">Nucleus</keyword>
<dbReference type="InterPro" id="IPR007900">
    <property type="entry name" value="TAF4_C"/>
</dbReference>
<dbReference type="GO" id="GO:0006366">
    <property type="term" value="P:transcription by RNA polymerase II"/>
    <property type="evidence" value="ECO:0007669"/>
    <property type="project" value="UniProtKB-ARBA"/>
</dbReference>
<evidence type="ECO:0000256" key="5">
    <source>
        <dbReference type="ARBA" id="ARBA00023242"/>
    </source>
</evidence>
<proteinExistence type="inferred from homology"/>
<dbReference type="Pfam" id="PF05236">
    <property type="entry name" value="TAF4"/>
    <property type="match status" value="1"/>
</dbReference>
<dbReference type="EMBL" id="JBICCN010000232">
    <property type="protein sequence ID" value="KAL3085122.1"/>
    <property type="molecule type" value="Genomic_DNA"/>
</dbReference>
<evidence type="ECO:0000259" key="7">
    <source>
        <dbReference type="PROSITE" id="PS51119"/>
    </source>
</evidence>
<feature type="compositionally biased region" description="Polar residues" evidence="6">
    <location>
        <begin position="331"/>
        <end position="359"/>
    </location>
</feature>
<feature type="region of interest" description="Disordered" evidence="6">
    <location>
        <begin position="527"/>
        <end position="550"/>
    </location>
</feature>
<evidence type="ECO:0000256" key="2">
    <source>
        <dbReference type="ARBA" id="ARBA00006178"/>
    </source>
</evidence>
<name>A0ABD2J176_HETSC</name>
<sequence length="600" mass="65635">MSHRRIINSRLSINNSKCYPTSNSSYTLRHDSIRSRPTQLSTKINNARLNRQFLVPKNFCFQFLQPFPFVATANSPLQSQSISSSCASSPQLSMTSSSGGGAGDGGTAAPVASANPHDPNRLLLKCAHFFKSLSRFKPNSSQEQHQQVLQLLREGVTSEMSAEEFSAKLREVTGSQDKGTLLPFLKLSLPLLRVSLRKGEQNELQQMLRLDGAGSASPEDTALPSPQQQQLSDNGVDEAVTAQRQLQVSRSVPPPSLQQQQIQPAQIVNVVRPLSVQNSLNAPYQATASTTFVVQRKPPTPQQQPLQKQTPIASASPAQQVQAVAQQPQQLQTNRPPSTSSSMATTNVHESSASTTTLAQAQMAPESLQNLPPMLLNPQALADRILAHMPDAQGVDAEVLSIISMAAEARLRNVLAQLASLADHRQRPLRIDPNYALVDEPRKQMRFMEDIERRAHESRETAEKEAMMRTAKSKGGKDRDVVEKAKMIQKADREAMVNHEANLAAFAALGVNKTGIPAKRQFGAPNGPGGGADWKNGMQNQGTSGGLVKNRPPLVRLKRVTMRDLQYFLCNDPLVPNSSRLRYRIALSTLSVEENNPTNI</sequence>
<dbReference type="PANTHER" id="PTHR15138:SF14">
    <property type="entry name" value="TRANSCRIPTION INITIATION FACTOR TFIID SUBUNIT 4"/>
    <property type="match status" value="1"/>
</dbReference>
<feature type="compositionally biased region" description="Low complexity" evidence="6">
    <location>
        <begin position="303"/>
        <end position="330"/>
    </location>
</feature>
<evidence type="ECO:0000313" key="9">
    <source>
        <dbReference type="Proteomes" id="UP001620645"/>
    </source>
</evidence>
<dbReference type="Gene3D" id="1.20.120.1110">
    <property type="entry name" value="TAFH/NHR1 domain"/>
    <property type="match status" value="1"/>
</dbReference>
<evidence type="ECO:0000256" key="3">
    <source>
        <dbReference type="ARBA" id="ARBA00023015"/>
    </source>
</evidence>
<dbReference type="GO" id="GO:0005634">
    <property type="term" value="C:nucleus"/>
    <property type="evidence" value="ECO:0007669"/>
    <property type="project" value="UniProtKB-SubCell"/>
</dbReference>
<feature type="region of interest" description="Disordered" evidence="6">
    <location>
        <begin position="294"/>
        <end position="359"/>
    </location>
</feature>